<reference evidence="4" key="1">
    <citation type="submission" date="2020-01" db="EMBL/GenBank/DDBJ databases">
        <authorList>
            <person name="Meier V. D."/>
            <person name="Meier V D."/>
        </authorList>
    </citation>
    <scope>NUCLEOTIDE SEQUENCE</scope>
    <source>
        <strain evidence="4">HLG_WM_MAG_06</strain>
    </source>
</reference>
<dbReference type="GO" id="GO:0032259">
    <property type="term" value="P:methylation"/>
    <property type="evidence" value="ECO:0007669"/>
    <property type="project" value="UniProtKB-KW"/>
</dbReference>
<keyword evidence="2" id="KW-0808">Transferase</keyword>
<evidence type="ECO:0000313" key="4">
    <source>
        <dbReference type="EMBL" id="CAA6821561.1"/>
    </source>
</evidence>
<dbReference type="InterPro" id="IPR029063">
    <property type="entry name" value="SAM-dependent_MTases_sf"/>
</dbReference>
<gene>
    <name evidence="4" type="ORF">HELGO_WM8962</name>
</gene>
<accession>A0A6S6TED1</accession>
<proteinExistence type="predicted"/>
<dbReference type="SUPFAM" id="SSF53335">
    <property type="entry name" value="S-adenosyl-L-methionine-dependent methyltransferases"/>
    <property type="match status" value="1"/>
</dbReference>
<dbReference type="Pfam" id="PF08242">
    <property type="entry name" value="Methyltransf_12"/>
    <property type="match status" value="1"/>
</dbReference>
<dbReference type="GO" id="GO:0008168">
    <property type="term" value="F:methyltransferase activity"/>
    <property type="evidence" value="ECO:0007669"/>
    <property type="project" value="UniProtKB-KW"/>
</dbReference>
<evidence type="ECO:0000259" key="3">
    <source>
        <dbReference type="Pfam" id="PF08242"/>
    </source>
</evidence>
<keyword evidence="1" id="KW-0489">Methyltransferase</keyword>
<dbReference type="Gene3D" id="3.40.50.150">
    <property type="entry name" value="Vaccinia Virus protein VP39"/>
    <property type="match status" value="1"/>
</dbReference>
<dbReference type="EMBL" id="CACVAP010000100">
    <property type="protein sequence ID" value="CAA6821561.1"/>
    <property type="molecule type" value="Genomic_DNA"/>
</dbReference>
<protein>
    <submittedName>
        <fullName evidence="4">Biotin synthesis protein BioC</fullName>
    </submittedName>
</protein>
<dbReference type="PANTHER" id="PTHR13090:SF1">
    <property type="entry name" value="ARGININE-HYDROXYLASE NDUFAF5, MITOCHONDRIAL"/>
    <property type="match status" value="1"/>
</dbReference>
<evidence type="ECO:0000256" key="2">
    <source>
        <dbReference type="ARBA" id="ARBA00022679"/>
    </source>
</evidence>
<sequence>MKVVRAFSRYAHEYNKYNVVQKDVAKRLCIFLDKKYYGKILDIGAGDGAVYENLLRQNIKFSSFTALDFSKEMLAIHKSDDLVKKVCLNFNEDNLSNSFNKNEFDLVISSSALQWSNDLTCLLKQISLFSDKLVFSFFTANTFRTLHNTMNITSPVLSKETILASLNEVFEYELEVLEYKLDFDSVHEMLRYIKKSGVSGGVKQLSYKDIKFLMLNYPLDYLEFEVVFVKVVGRK</sequence>
<dbReference type="AlphaFoldDB" id="A0A6S6TED1"/>
<organism evidence="4">
    <name type="scientific">uncultured Sulfurovum sp</name>
    <dbReference type="NCBI Taxonomy" id="269237"/>
    <lineage>
        <taxon>Bacteria</taxon>
        <taxon>Pseudomonadati</taxon>
        <taxon>Campylobacterota</taxon>
        <taxon>Epsilonproteobacteria</taxon>
        <taxon>Campylobacterales</taxon>
        <taxon>Sulfurovaceae</taxon>
        <taxon>Sulfurovum</taxon>
        <taxon>environmental samples</taxon>
    </lineage>
</organism>
<feature type="domain" description="Methyltransferase type 12" evidence="3">
    <location>
        <begin position="41"/>
        <end position="126"/>
    </location>
</feature>
<dbReference type="CDD" id="cd02440">
    <property type="entry name" value="AdoMet_MTases"/>
    <property type="match status" value="1"/>
</dbReference>
<dbReference type="PANTHER" id="PTHR13090">
    <property type="entry name" value="ARGININE-HYDROXYLASE NDUFAF5, MITOCHONDRIAL"/>
    <property type="match status" value="1"/>
</dbReference>
<evidence type="ECO:0000256" key="1">
    <source>
        <dbReference type="ARBA" id="ARBA00022603"/>
    </source>
</evidence>
<dbReference type="InterPro" id="IPR050602">
    <property type="entry name" value="Malonyl-ACP_OMT"/>
</dbReference>
<name>A0A6S6TED1_9BACT</name>
<dbReference type="InterPro" id="IPR013217">
    <property type="entry name" value="Methyltransf_12"/>
</dbReference>